<accession>A0A1R4KAB2</accession>
<dbReference type="Proteomes" id="UP000196320">
    <property type="component" value="Unassembled WGS sequence"/>
</dbReference>
<evidence type="ECO:0008006" key="3">
    <source>
        <dbReference type="Google" id="ProtNLM"/>
    </source>
</evidence>
<evidence type="ECO:0000313" key="1">
    <source>
        <dbReference type="EMBL" id="SJN41351.1"/>
    </source>
</evidence>
<proteinExistence type="predicted"/>
<reference evidence="1 2" key="1">
    <citation type="submission" date="2017-02" db="EMBL/GenBank/DDBJ databases">
        <authorList>
            <person name="Peterson S.W."/>
        </authorList>
    </citation>
    <scope>NUCLEOTIDE SEQUENCE [LARGE SCALE GENOMIC DNA]</scope>
    <source>
        <strain evidence="1 2">B Mb 05.01</strain>
    </source>
</reference>
<dbReference type="RefSeq" id="WP_087132344.1">
    <property type="nucleotide sequence ID" value="NZ_FUKO01000029.1"/>
</dbReference>
<gene>
    <name evidence="1" type="ORF">FM104_11350</name>
</gene>
<dbReference type="OrthoDB" id="8657320at2"/>
<name>A0A1R4KAB2_9MICO</name>
<sequence>MSIQHPIIDDPELGRLTRAETTLDDGGVVTHDWYAGTVTLADQDVELMIDGTTPEGVQKLLPRIRAVIADLANIRRQASDAIRAHFSDTEPTAAELDEAAEDLLLEAVEATADETVLHFVDSCGQHFPEECWPAAHLDAHGVVTTVTVEA</sequence>
<organism evidence="1 2">
    <name type="scientific">Microbacterium esteraromaticum</name>
    <dbReference type="NCBI Taxonomy" id="57043"/>
    <lineage>
        <taxon>Bacteria</taxon>
        <taxon>Bacillati</taxon>
        <taxon>Actinomycetota</taxon>
        <taxon>Actinomycetes</taxon>
        <taxon>Micrococcales</taxon>
        <taxon>Microbacteriaceae</taxon>
        <taxon>Microbacterium</taxon>
    </lineage>
</organism>
<dbReference type="EMBL" id="FUKO01000029">
    <property type="protein sequence ID" value="SJN41351.1"/>
    <property type="molecule type" value="Genomic_DNA"/>
</dbReference>
<protein>
    <recommendedName>
        <fullName evidence="3">DUF2262 domain-containing protein</fullName>
    </recommendedName>
</protein>
<evidence type="ECO:0000313" key="2">
    <source>
        <dbReference type="Proteomes" id="UP000196320"/>
    </source>
</evidence>
<dbReference type="AlphaFoldDB" id="A0A1R4KAB2"/>
<keyword evidence="2" id="KW-1185">Reference proteome</keyword>